<dbReference type="AlphaFoldDB" id="A0A1I0SS42"/>
<dbReference type="STRING" id="332999.SAMN04488511_10338"/>
<gene>
    <name evidence="1" type="ORF">SAMN04488511_10338</name>
</gene>
<accession>A0A1I0SS42</accession>
<sequence>MLRKLIVKILGLYTKIRHYNVPANYRYFFRDTYLCQVIQWKYLISDYVIKKPYKKISFSGEFTPDLAFALPFAYWHFKNGTLLQTEGAKYTSELYFFSPEHLETFDSRTTPGNYNFETPRILYSQNYNMRKWAQVPLKEVYGNDIYRYNKPILIIANRYNMEWDGPPISFLSIALLDELINSYKAEYQIIYNRPRPENITNDNSDIYDLNEYDWIEQQHPEVLLMENMFKQNLGKARNFNHFQLMVYANAEHFISTHGGTGALASYFGGVNILLSKKGPEHYFGCFTKLYPKFSNAAVYHAKSDQDVLELAATHLKRKPLSPNQA</sequence>
<organism evidence="1 2">
    <name type="scientific">Pedobacter suwonensis</name>
    <dbReference type="NCBI Taxonomy" id="332999"/>
    <lineage>
        <taxon>Bacteria</taxon>
        <taxon>Pseudomonadati</taxon>
        <taxon>Bacteroidota</taxon>
        <taxon>Sphingobacteriia</taxon>
        <taxon>Sphingobacteriales</taxon>
        <taxon>Sphingobacteriaceae</taxon>
        <taxon>Pedobacter</taxon>
    </lineage>
</organism>
<dbReference type="OrthoDB" id="739846at2"/>
<reference evidence="2" key="1">
    <citation type="submission" date="2016-10" db="EMBL/GenBank/DDBJ databases">
        <authorList>
            <person name="Varghese N."/>
            <person name="Submissions S."/>
        </authorList>
    </citation>
    <scope>NUCLEOTIDE SEQUENCE [LARGE SCALE GENOMIC DNA]</scope>
    <source>
        <strain evidence="2">DSM 18130</strain>
    </source>
</reference>
<proteinExistence type="predicted"/>
<evidence type="ECO:0008006" key="3">
    <source>
        <dbReference type="Google" id="ProtNLM"/>
    </source>
</evidence>
<protein>
    <recommendedName>
        <fullName evidence="3">Glycosyltransferase family 61</fullName>
    </recommendedName>
</protein>
<evidence type="ECO:0000313" key="2">
    <source>
        <dbReference type="Proteomes" id="UP000198836"/>
    </source>
</evidence>
<evidence type="ECO:0000313" key="1">
    <source>
        <dbReference type="EMBL" id="SFA42312.1"/>
    </source>
</evidence>
<dbReference type="EMBL" id="FOJM01000003">
    <property type="protein sequence ID" value="SFA42312.1"/>
    <property type="molecule type" value="Genomic_DNA"/>
</dbReference>
<dbReference type="RefSeq" id="WP_090980802.1">
    <property type="nucleotide sequence ID" value="NZ_FOJM01000003.1"/>
</dbReference>
<name>A0A1I0SS42_9SPHI</name>
<dbReference type="Proteomes" id="UP000198836">
    <property type="component" value="Unassembled WGS sequence"/>
</dbReference>
<keyword evidence="2" id="KW-1185">Reference proteome</keyword>